<dbReference type="InterPro" id="IPR003660">
    <property type="entry name" value="HAMP_dom"/>
</dbReference>
<dbReference type="Pfam" id="PF02518">
    <property type="entry name" value="HATPase_c"/>
    <property type="match status" value="1"/>
</dbReference>
<keyword evidence="18" id="KW-1185">Reference proteome</keyword>
<sequence length="447" mass="51591">MFKDRPIWQQLFILFAGFCLLIGILLFLIIPPTLKGFFTKEIYQSIEESQNFNVAIENRLSDWKREPDKQTIRSVQHVVLDDQGRILKKAGLTKDVINRLYLQALSQNSSSKRYSVSINGQELLYVIKKGQISGKDFILISYLWDTYRKELVHTLLRRIYLVLFFILAFAVFISIFFSKWIVKPLLSIKGSVNKISQKNWKEPIVLERGDEIGELAKSIESMRKQLVIQDEAQQALLQHASHDLKTPVMVIRSYLEAISDGIYPTGDFDGTLSILKHEAESMEKKIGNLLYITKLEYLSTKPVHQEPIDLKDLILSVCQRLSTTRGEIQFEYRLLDCMVKGDLEQWKIFMENLISNSLKYARSIIDISMEMSGEGLRLTVFNDGMPIEEKVLQELYQPFVKGSDGHFGLGMYIMKKIADRHEVEFSGENISGGVRFSVHWKKAMQKD</sequence>
<keyword evidence="13 14" id="KW-0472">Membrane</keyword>
<keyword evidence="5" id="KW-0597">Phosphoprotein</keyword>
<dbReference type="AlphaFoldDB" id="A0A3L7K2P1"/>
<dbReference type="PANTHER" id="PTHR45528:SF1">
    <property type="entry name" value="SENSOR HISTIDINE KINASE CPXA"/>
    <property type="match status" value="1"/>
</dbReference>
<accession>A0A3L7K2P1</accession>
<dbReference type="SMART" id="SM00304">
    <property type="entry name" value="HAMP"/>
    <property type="match status" value="1"/>
</dbReference>
<dbReference type="Pfam" id="PF00672">
    <property type="entry name" value="HAMP"/>
    <property type="match status" value="1"/>
</dbReference>
<dbReference type="EC" id="2.7.13.3" evidence="3"/>
<evidence type="ECO:0000256" key="12">
    <source>
        <dbReference type="ARBA" id="ARBA00023012"/>
    </source>
</evidence>
<evidence type="ECO:0000256" key="1">
    <source>
        <dbReference type="ARBA" id="ARBA00000085"/>
    </source>
</evidence>
<dbReference type="RefSeq" id="WP_121679286.1">
    <property type="nucleotide sequence ID" value="NZ_RCVZ01000002.1"/>
</dbReference>
<keyword evidence="11 14" id="KW-1133">Transmembrane helix</keyword>
<dbReference type="InterPro" id="IPR036097">
    <property type="entry name" value="HisK_dim/P_sf"/>
</dbReference>
<dbReference type="SUPFAM" id="SSF55874">
    <property type="entry name" value="ATPase domain of HSP90 chaperone/DNA topoisomerase II/histidine kinase"/>
    <property type="match status" value="1"/>
</dbReference>
<dbReference type="Pfam" id="PF00512">
    <property type="entry name" value="HisKA"/>
    <property type="match status" value="1"/>
</dbReference>
<dbReference type="InterPro" id="IPR003661">
    <property type="entry name" value="HisK_dim/P_dom"/>
</dbReference>
<dbReference type="InterPro" id="IPR005467">
    <property type="entry name" value="His_kinase_dom"/>
</dbReference>
<dbReference type="GO" id="GO:0005886">
    <property type="term" value="C:plasma membrane"/>
    <property type="evidence" value="ECO:0007669"/>
    <property type="project" value="UniProtKB-SubCell"/>
</dbReference>
<dbReference type="CDD" id="cd00082">
    <property type="entry name" value="HisKA"/>
    <property type="match status" value="1"/>
</dbReference>
<evidence type="ECO:0000259" key="16">
    <source>
        <dbReference type="PROSITE" id="PS50885"/>
    </source>
</evidence>
<evidence type="ECO:0000256" key="14">
    <source>
        <dbReference type="SAM" id="Phobius"/>
    </source>
</evidence>
<keyword evidence="10" id="KW-0067">ATP-binding</keyword>
<feature type="transmembrane region" description="Helical" evidence="14">
    <location>
        <begin position="12"/>
        <end position="30"/>
    </location>
</feature>
<name>A0A3L7K2P1_9BACI</name>
<dbReference type="Gene3D" id="1.10.287.130">
    <property type="match status" value="1"/>
</dbReference>
<dbReference type="InterPro" id="IPR050398">
    <property type="entry name" value="HssS/ArlS-like"/>
</dbReference>
<dbReference type="Gene3D" id="6.10.340.10">
    <property type="match status" value="1"/>
</dbReference>
<evidence type="ECO:0000259" key="15">
    <source>
        <dbReference type="PROSITE" id="PS50109"/>
    </source>
</evidence>
<dbReference type="SUPFAM" id="SSF158472">
    <property type="entry name" value="HAMP domain-like"/>
    <property type="match status" value="1"/>
</dbReference>
<dbReference type="SUPFAM" id="SSF47384">
    <property type="entry name" value="Homodimeric domain of signal transducing histidine kinase"/>
    <property type="match status" value="1"/>
</dbReference>
<comment type="caution">
    <text evidence="17">The sequence shown here is derived from an EMBL/GenBank/DDBJ whole genome shotgun (WGS) entry which is preliminary data.</text>
</comment>
<dbReference type="GO" id="GO:0000155">
    <property type="term" value="F:phosphorelay sensor kinase activity"/>
    <property type="evidence" value="ECO:0007669"/>
    <property type="project" value="InterPro"/>
</dbReference>
<dbReference type="GO" id="GO:0005524">
    <property type="term" value="F:ATP binding"/>
    <property type="evidence" value="ECO:0007669"/>
    <property type="project" value="UniProtKB-KW"/>
</dbReference>
<dbReference type="PROSITE" id="PS50109">
    <property type="entry name" value="HIS_KIN"/>
    <property type="match status" value="1"/>
</dbReference>
<feature type="domain" description="HAMP" evidence="16">
    <location>
        <begin position="179"/>
        <end position="231"/>
    </location>
</feature>
<reference evidence="17 18" key="1">
    <citation type="submission" date="2018-10" db="EMBL/GenBank/DDBJ databases">
        <title>Falsibacillus sp. genome draft.</title>
        <authorList>
            <person name="Shi S."/>
        </authorList>
    </citation>
    <scope>NUCLEOTIDE SEQUENCE [LARGE SCALE GENOMIC DNA]</scope>
    <source>
        <strain evidence="17 18">GY 10110</strain>
    </source>
</reference>
<dbReference type="InterPro" id="IPR003594">
    <property type="entry name" value="HATPase_dom"/>
</dbReference>
<proteinExistence type="predicted"/>
<comment type="catalytic activity">
    <reaction evidence="1">
        <text>ATP + protein L-histidine = ADP + protein N-phospho-L-histidine.</text>
        <dbReference type="EC" id="2.7.13.3"/>
    </reaction>
</comment>
<keyword evidence="8" id="KW-0547">Nucleotide-binding</keyword>
<dbReference type="CDD" id="cd06225">
    <property type="entry name" value="HAMP"/>
    <property type="match status" value="1"/>
</dbReference>
<dbReference type="EMBL" id="RCVZ01000002">
    <property type="protein sequence ID" value="RLQ97336.1"/>
    <property type="molecule type" value="Genomic_DNA"/>
</dbReference>
<dbReference type="OrthoDB" id="9780718at2"/>
<feature type="transmembrane region" description="Helical" evidence="14">
    <location>
        <begin position="159"/>
        <end position="182"/>
    </location>
</feature>
<evidence type="ECO:0000256" key="4">
    <source>
        <dbReference type="ARBA" id="ARBA00022475"/>
    </source>
</evidence>
<keyword evidence="4" id="KW-1003">Cell membrane</keyword>
<evidence type="ECO:0000256" key="3">
    <source>
        <dbReference type="ARBA" id="ARBA00012438"/>
    </source>
</evidence>
<organism evidence="17 18">
    <name type="scientific">Falsibacillus albus</name>
    <dbReference type="NCBI Taxonomy" id="2478915"/>
    <lineage>
        <taxon>Bacteria</taxon>
        <taxon>Bacillati</taxon>
        <taxon>Bacillota</taxon>
        <taxon>Bacilli</taxon>
        <taxon>Bacillales</taxon>
        <taxon>Bacillaceae</taxon>
        <taxon>Falsibacillus</taxon>
    </lineage>
</organism>
<keyword evidence="12" id="KW-0902">Two-component regulatory system</keyword>
<dbReference type="Gene3D" id="3.30.565.10">
    <property type="entry name" value="Histidine kinase-like ATPase, C-terminal domain"/>
    <property type="match status" value="1"/>
</dbReference>
<evidence type="ECO:0000256" key="9">
    <source>
        <dbReference type="ARBA" id="ARBA00022777"/>
    </source>
</evidence>
<evidence type="ECO:0000256" key="11">
    <source>
        <dbReference type="ARBA" id="ARBA00022989"/>
    </source>
</evidence>
<keyword evidence="9 17" id="KW-0418">Kinase</keyword>
<comment type="subcellular location">
    <subcellularLocation>
        <location evidence="2">Cell membrane</location>
        <topology evidence="2">Multi-pass membrane protein</topology>
    </subcellularLocation>
</comment>
<gene>
    <name evidence="17" type="ORF">D9X91_04085</name>
</gene>
<evidence type="ECO:0000313" key="18">
    <source>
        <dbReference type="Proteomes" id="UP000276770"/>
    </source>
</evidence>
<protein>
    <recommendedName>
        <fullName evidence="3">histidine kinase</fullName>
        <ecNumber evidence="3">2.7.13.3</ecNumber>
    </recommendedName>
</protein>
<dbReference type="PANTHER" id="PTHR45528">
    <property type="entry name" value="SENSOR HISTIDINE KINASE CPXA"/>
    <property type="match status" value="1"/>
</dbReference>
<feature type="domain" description="Histidine kinase" evidence="15">
    <location>
        <begin position="239"/>
        <end position="444"/>
    </location>
</feature>
<keyword evidence="6" id="KW-0808">Transferase</keyword>
<evidence type="ECO:0000256" key="5">
    <source>
        <dbReference type="ARBA" id="ARBA00022553"/>
    </source>
</evidence>
<dbReference type="SMART" id="SM00388">
    <property type="entry name" value="HisKA"/>
    <property type="match status" value="1"/>
</dbReference>
<dbReference type="SMART" id="SM00387">
    <property type="entry name" value="HATPase_c"/>
    <property type="match status" value="1"/>
</dbReference>
<evidence type="ECO:0000256" key="7">
    <source>
        <dbReference type="ARBA" id="ARBA00022692"/>
    </source>
</evidence>
<evidence type="ECO:0000256" key="6">
    <source>
        <dbReference type="ARBA" id="ARBA00022679"/>
    </source>
</evidence>
<dbReference type="Proteomes" id="UP000276770">
    <property type="component" value="Unassembled WGS sequence"/>
</dbReference>
<evidence type="ECO:0000256" key="13">
    <source>
        <dbReference type="ARBA" id="ARBA00023136"/>
    </source>
</evidence>
<evidence type="ECO:0000313" key="17">
    <source>
        <dbReference type="EMBL" id="RLQ97336.1"/>
    </source>
</evidence>
<evidence type="ECO:0000256" key="2">
    <source>
        <dbReference type="ARBA" id="ARBA00004651"/>
    </source>
</evidence>
<keyword evidence="7 14" id="KW-0812">Transmembrane</keyword>
<evidence type="ECO:0000256" key="8">
    <source>
        <dbReference type="ARBA" id="ARBA00022741"/>
    </source>
</evidence>
<dbReference type="PROSITE" id="PS50885">
    <property type="entry name" value="HAMP"/>
    <property type="match status" value="1"/>
</dbReference>
<dbReference type="InterPro" id="IPR036890">
    <property type="entry name" value="HATPase_C_sf"/>
</dbReference>
<evidence type="ECO:0000256" key="10">
    <source>
        <dbReference type="ARBA" id="ARBA00022840"/>
    </source>
</evidence>